<reference evidence="1" key="1">
    <citation type="journal article" date="2019" name="bioRxiv">
        <title>The Genome of the Zebra Mussel, Dreissena polymorpha: A Resource for Invasive Species Research.</title>
        <authorList>
            <person name="McCartney M.A."/>
            <person name="Auch B."/>
            <person name="Kono T."/>
            <person name="Mallez S."/>
            <person name="Zhang Y."/>
            <person name="Obille A."/>
            <person name="Becker A."/>
            <person name="Abrahante J.E."/>
            <person name="Garbe J."/>
            <person name="Badalamenti J.P."/>
            <person name="Herman A."/>
            <person name="Mangelson H."/>
            <person name="Liachko I."/>
            <person name="Sullivan S."/>
            <person name="Sone E.D."/>
            <person name="Koren S."/>
            <person name="Silverstein K.A.T."/>
            <person name="Beckman K.B."/>
            <person name="Gohl D.M."/>
        </authorList>
    </citation>
    <scope>NUCLEOTIDE SEQUENCE</scope>
    <source>
        <strain evidence="1">Duluth1</strain>
        <tissue evidence="1">Whole animal</tissue>
    </source>
</reference>
<organism evidence="1 2">
    <name type="scientific">Dreissena polymorpha</name>
    <name type="common">Zebra mussel</name>
    <name type="synonym">Mytilus polymorpha</name>
    <dbReference type="NCBI Taxonomy" id="45954"/>
    <lineage>
        <taxon>Eukaryota</taxon>
        <taxon>Metazoa</taxon>
        <taxon>Spiralia</taxon>
        <taxon>Lophotrochozoa</taxon>
        <taxon>Mollusca</taxon>
        <taxon>Bivalvia</taxon>
        <taxon>Autobranchia</taxon>
        <taxon>Heteroconchia</taxon>
        <taxon>Euheterodonta</taxon>
        <taxon>Imparidentia</taxon>
        <taxon>Neoheterodontei</taxon>
        <taxon>Myida</taxon>
        <taxon>Dreissenoidea</taxon>
        <taxon>Dreissenidae</taxon>
        <taxon>Dreissena</taxon>
    </lineage>
</organism>
<gene>
    <name evidence="1" type="ORF">DPMN_123295</name>
</gene>
<dbReference type="AlphaFoldDB" id="A0A9D4GU61"/>
<dbReference type="EMBL" id="JAIWYP010000005">
    <property type="protein sequence ID" value="KAH3821531.1"/>
    <property type="molecule type" value="Genomic_DNA"/>
</dbReference>
<evidence type="ECO:0000313" key="1">
    <source>
        <dbReference type="EMBL" id="KAH3821531.1"/>
    </source>
</evidence>
<dbReference type="Proteomes" id="UP000828390">
    <property type="component" value="Unassembled WGS sequence"/>
</dbReference>
<reference evidence="1" key="2">
    <citation type="submission" date="2020-11" db="EMBL/GenBank/DDBJ databases">
        <authorList>
            <person name="McCartney M.A."/>
            <person name="Auch B."/>
            <person name="Kono T."/>
            <person name="Mallez S."/>
            <person name="Becker A."/>
            <person name="Gohl D.M."/>
            <person name="Silverstein K.A.T."/>
            <person name="Koren S."/>
            <person name="Bechman K.B."/>
            <person name="Herman A."/>
            <person name="Abrahante J.E."/>
            <person name="Garbe J."/>
        </authorList>
    </citation>
    <scope>NUCLEOTIDE SEQUENCE</scope>
    <source>
        <strain evidence="1">Duluth1</strain>
        <tissue evidence="1">Whole animal</tissue>
    </source>
</reference>
<evidence type="ECO:0000313" key="2">
    <source>
        <dbReference type="Proteomes" id="UP000828390"/>
    </source>
</evidence>
<sequence length="58" mass="6557">MQAASRSQVMLNAMIKMKRGRKTMQAKCTQATTPKAAINSCRLKKHRHNLKEKVSLSD</sequence>
<keyword evidence="2" id="KW-1185">Reference proteome</keyword>
<comment type="caution">
    <text evidence="1">The sequence shown here is derived from an EMBL/GenBank/DDBJ whole genome shotgun (WGS) entry which is preliminary data.</text>
</comment>
<protein>
    <submittedName>
        <fullName evidence="1">Uncharacterized protein</fullName>
    </submittedName>
</protein>
<accession>A0A9D4GU61</accession>
<name>A0A9D4GU61_DREPO</name>
<proteinExistence type="predicted"/>